<gene>
    <name evidence="3" type="ORF">EHF33_06040</name>
</gene>
<dbReference type="InterPro" id="IPR011335">
    <property type="entry name" value="Restrct_endonuc-II-like"/>
</dbReference>
<sequence length="112" mass="12298">MKGADAEDRALSELLALGHTLLARNYRMRGGEIDLVTMHGGVFVFSEVRQRRSAKYGSALESVTPRKLELMQRSALSYLIREHGRDDLPCLLQVISIEGEAASGALSITPVE</sequence>
<dbReference type="NCBIfam" id="NF009150">
    <property type="entry name" value="PRK12497.1-3"/>
    <property type="match status" value="1"/>
</dbReference>
<organism evidence="3 4">
    <name type="scientific">Deinococcus psychrotolerans</name>
    <dbReference type="NCBI Taxonomy" id="2489213"/>
    <lineage>
        <taxon>Bacteria</taxon>
        <taxon>Thermotogati</taxon>
        <taxon>Deinococcota</taxon>
        <taxon>Deinococci</taxon>
        <taxon>Deinococcales</taxon>
        <taxon>Deinococcaceae</taxon>
        <taxon>Deinococcus</taxon>
    </lineage>
</organism>
<keyword evidence="4" id="KW-1185">Reference proteome</keyword>
<dbReference type="Gene3D" id="3.40.1350.10">
    <property type="match status" value="1"/>
</dbReference>
<evidence type="ECO:0000313" key="4">
    <source>
        <dbReference type="Proteomes" id="UP000276417"/>
    </source>
</evidence>
<dbReference type="KEGG" id="dph:EHF33_06040"/>
<proteinExistence type="inferred from homology"/>
<dbReference type="PANTHER" id="PTHR34039">
    <property type="entry name" value="UPF0102 PROTEIN YRAN"/>
    <property type="match status" value="1"/>
</dbReference>
<evidence type="ECO:0000256" key="2">
    <source>
        <dbReference type="HAMAP-Rule" id="MF_00048"/>
    </source>
</evidence>
<accession>A0A3G8YMI6</accession>
<dbReference type="InterPro" id="IPR011856">
    <property type="entry name" value="tRNA_endonuc-like_dom_sf"/>
</dbReference>
<dbReference type="PANTHER" id="PTHR34039:SF1">
    <property type="entry name" value="UPF0102 PROTEIN YRAN"/>
    <property type="match status" value="1"/>
</dbReference>
<evidence type="ECO:0000313" key="3">
    <source>
        <dbReference type="EMBL" id="AZI42366.1"/>
    </source>
</evidence>
<dbReference type="Pfam" id="PF02021">
    <property type="entry name" value="UPF0102"/>
    <property type="match status" value="1"/>
</dbReference>
<dbReference type="HAMAP" id="MF_00048">
    <property type="entry name" value="UPF0102"/>
    <property type="match status" value="1"/>
</dbReference>
<comment type="similarity">
    <text evidence="1 2">Belongs to the UPF0102 family.</text>
</comment>
<dbReference type="EMBL" id="CP034183">
    <property type="protein sequence ID" value="AZI42366.1"/>
    <property type="molecule type" value="Genomic_DNA"/>
</dbReference>
<dbReference type="RefSeq" id="WP_124868816.1">
    <property type="nucleotide sequence ID" value="NZ_CP034183.1"/>
</dbReference>
<dbReference type="OrthoDB" id="9802516at2"/>
<protein>
    <recommendedName>
        <fullName evidence="2">UPF0102 protein EHF33_06040</fullName>
    </recommendedName>
</protein>
<name>A0A3G8YMI6_9DEIO</name>
<evidence type="ECO:0000256" key="1">
    <source>
        <dbReference type="ARBA" id="ARBA00006738"/>
    </source>
</evidence>
<dbReference type="Proteomes" id="UP000276417">
    <property type="component" value="Chromosome 1"/>
</dbReference>
<dbReference type="InterPro" id="IPR003509">
    <property type="entry name" value="UPF0102_YraN-like"/>
</dbReference>
<dbReference type="SUPFAM" id="SSF52980">
    <property type="entry name" value="Restriction endonuclease-like"/>
    <property type="match status" value="1"/>
</dbReference>
<reference evidence="3 4" key="1">
    <citation type="submission" date="2018-11" db="EMBL/GenBank/DDBJ databases">
        <title>Deinococcus shelandsis sp. nov., isolated from South Shetland Islands soil of Antarctica.</title>
        <authorList>
            <person name="Tian J."/>
        </authorList>
    </citation>
    <scope>NUCLEOTIDE SEQUENCE [LARGE SCALE GENOMIC DNA]</scope>
    <source>
        <strain evidence="3 4">S14-83T</strain>
    </source>
</reference>
<dbReference type="AlphaFoldDB" id="A0A3G8YMI6"/>
<dbReference type="GO" id="GO:0003676">
    <property type="term" value="F:nucleic acid binding"/>
    <property type="evidence" value="ECO:0007669"/>
    <property type="project" value="InterPro"/>
</dbReference>